<accession>A0A1H3K7D9</accession>
<evidence type="ECO:0000313" key="1">
    <source>
        <dbReference type="EMBL" id="SDY47665.1"/>
    </source>
</evidence>
<dbReference type="OrthoDB" id="3625032at2"/>
<organism evidence="1 2">
    <name type="scientific">Amycolatopsis xylanica</name>
    <dbReference type="NCBI Taxonomy" id="589385"/>
    <lineage>
        <taxon>Bacteria</taxon>
        <taxon>Bacillati</taxon>
        <taxon>Actinomycetota</taxon>
        <taxon>Actinomycetes</taxon>
        <taxon>Pseudonocardiales</taxon>
        <taxon>Pseudonocardiaceae</taxon>
        <taxon>Amycolatopsis</taxon>
    </lineage>
</organism>
<gene>
    <name evidence="1" type="ORF">SAMN05421504_105670</name>
</gene>
<keyword evidence="2" id="KW-1185">Reference proteome</keyword>
<name>A0A1H3K7D9_9PSEU</name>
<evidence type="ECO:0008006" key="3">
    <source>
        <dbReference type="Google" id="ProtNLM"/>
    </source>
</evidence>
<dbReference type="EMBL" id="FNON01000005">
    <property type="protein sequence ID" value="SDY47665.1"/>
    <property type="molecule type" value="Genomic_DNA"/>
</dbReference>
<sequence>MIGFETDLQDLRDASGHLGAAADAAEQAHAGVRKLDVPTAPEGGGIFDIGAMMPVYNVFGRTLGMPAVSQAFEKHREQILDLIGQLQRSTRDTSHALLTVADMYAKAEADAQASLHRAAQG</sequence>
<dbReference type="RefSeq" id="WP_091293033.1">
    <property type="nucleotide sequence ID" value="NZ_FNON01000005.1"/>
</dbReference>
<dbReference type="Proteomes" id="UP000199515">
    <property type="component" value="Unassembled WGS sequence"/>
</dbReference>
<proteinExistence type="predicted"/>
<protein>
    <recommendedName>
        <fullName evidence="3">Excreted virulence factor EspC, type VII ESX diderm</fullName>
    </recommendedName>
</protein>
<reference evidence="1 2" key="1">
    <citation type="submission" date="2016-10" db="EMBL/GenBank/DDBJ databases">
        <authorList>
            <person name="de Groot N.N."/>
        </authorList>
    </citation>
    <scope>NUCLEOTIDE SEQUENCE [LARGE SCALE GENOMIC DNA]</scope>
    <source>
        <strain evidence="1 2">CPCC 202699</strain>
    </source>
</reference>
<dbReference type="STRING" id="589385.SAMN05421504_105670"/>
<dbReference type="AlphaFoldDB" id="A0A1H3K7D9"/>
<evidence type="ECO:0000313" key="2">
    <source>
        <dbReference type="Proteomes" id="UP000199515"/>
    </source>
</evidence>